<dbReference type="Pfam" id="PF00528">
    <property type="entry name" value="BPD_transp_1"/>
    <property type="match status" value="1"/>
</dbReference>
<evidence type="ECO:0000256" key="1">
    <source>
        <dbReference type="ARBA" id="ARBA00004651"/>
    </source>
</evidence>
<dbReference type="SUPFAM" id="SSF161098">
    <property type="entry name" value="MetI-like"/>
    <property type="match status" value="1"/>
</dbReference>
<feature type="domain" description="ABC transmembrane type-1" evidence="8">
    <location>
        <begin position="72"/>
        <end position="252"/>
    </location>
</feature>
<organism evidence="9 10">
    <name type="scientific">Kaistia dalseonensis</name>
    <dbReference type="NCBI Taxonomy" id="410840"/>
    <lineage>
        <taxon>Bacteria</taxon>
        <taxon>Pseudomonadati</taxon>
        <taxon>Pseudomonadota</taxon>
        <taxon>Alphaproteobacteria</taxon>
        <taxon>Hyphomicrobiales</taxon>
        <taxon>Kaistiaceae</taxon>
        <taxon>Kaistia</taxon>
    </lineage>
</organism>
<keyword evidence="6 7" id="KW-0472">Membrane</keyword>
<feature type="transmembrane region" description="Helical" evidence="7">
    <location>
        <begin position="19"/>
        <end position="37"/>
    </location>
</feature>
<dbReference type="PANTHER" id="PTHR30151:SF20">
    <property type="entry name" value="ABC TRANSPORTER PERMEASE PROTEIN HI_0355-RELATED"/>
    <property type="match status" value="1"/>
</dbReference>
<keyword evidence="10" id="KW-1185">Reference proteome</keyword>
<dbReference type="RefSeq" id="WP_266347506.1">
    <property type="nucleotide sequence ID" value="NZ_JAPKNG010000001.1"/>
</dbReference>
<feature type="transmembrane region" description="Helical" evidence="7">
    <location>
        <begin position="138"/>
        <end position="157"/>
    </location>
</feature>
<evidence type="ECO:0000313" key="9">
    <source>
        <dbReference type="EMBL" id="MDQ0436612.1"/>
    </source>
</evidence>
<keyword evidence="2 7" id="KW-0813">Transport</keyword>
<dbReference type="Gene3D" id="1.10.3720.10">
    <property type="entry name" value="MetI-like"/>
    <property type="match status" value="1"/>
</dbReference>
<evidence type="ECO:0000256" key="5">
    <source>
        <dbReference type="ARBA" id="ARBA00022989"/>
    </source>
</evidence>
<evidence type="ECO:0000256" key="7">
    <source>
        <dbReference type="RuleBase" id="RU363032"/>
    </source>
</evidence>
<dbReference type="PANTHER" id="PTHR30151">
    <property type="entry name" value="ALKANE SULFONATE ABC TRANSPORTER-RELATED, MEMBRANE SUBUNIT"/>
    <property type="match status" value="1"/>
</dbReference>
<protein>
    <submittedName>
        <fullName evidence="9">NitT/TauT family transport system permease protein</fullName>
    </submittedName>
</protein>
<reference evidence="9 10" key="1">
    <citation type="submission" date="2023-07" db="EMBL/GenBank/DDBJ databases">
        <title>Genomic Encyclopedia of Type Strains, Phase IV (KMG-IV): sequencing the most valuable type-strain genomes for metagenomic binning, comparative biology and taxonomic classification.</title>
        <authorList>
            <person name="Goeker M."/>
        </authorList>
    </citation>
    <scope>NUCLEOTIDE SEQUENCE [LARGE SCALE GENOMIC DNA]</scope>
    <source>
        <strain evidence="9 10">B6-8</strain>
    </source>
</reference>
<comment type="caution">
    <text evidence="9">The sequence shown here is derived from an EMBL/GenBank/DDBJ whole genome shotgun (WGS) entry which is preliminary data.</text>
</comment>
<dbReference type="InterPro" id="IPR000515">
    <property type="entry name" value="MetI-like"/>
</dbReference>
<evidence type="ECO:0000256" key="6">
    <source>
        <dbReference type="ARBA" id="ARBA00023136"/>
    </source>
</evidence>
<dbReference type="PROSITE" id="PS50928">
    <property type="entry name" value="ABC_TM1"/>
    <property type="match status" value="1"/>
</dbReference>
<feature type="transmembrane region" description="Helical" evidence="7">
    <location>
        <begin position="191"/>
        <end position="214"/>
    </location>
</feature>
<evidence type="ECO:0000259" key="8">
    <source>
        <dbReference type="PROSITE" id="PS50928"/>
    </source>
</evidence>
<comment type="similarity">
    <text evidence="7">Belongs to the binding-protein-dependent transport system permease family.</text>
</comment>
<comment type="subcellular location">
    <subcellularLocation>
        <location evidence="1 7">Cell membrane</location>
        <topology evidence="1 7">Multi-pass membrane protein</topology>
    </subcellularLocation>
</comment>
<name>A0ABU0H2S5_9HYPH</name>
<proteinExistence type="inferred from homology"/>
<evidence type="ECO:0000256" key="2">
    <source>
        <dbReference type="ARBA" id="ARBA00022448"/>
    </source>
</evidence>
<evidence type="ECO:0000256" key="4">
    <source>
        <dbReference type="ARBA" id="ARBA00022692"/>
    </source>
</evidence>
<evidence type="ECO:0000256" key="3">
    <source>
        <dbReference type="ARBA" id="ARBA00022475"/>
    </source>
</evidence>
<dbReference type="EMBL" id="JAUSVO010000001">
    <property type="protein sequence ID" value="MDQ0436612.1"/>
    <property type="molecule type" value="Genomic_DNA"/>
</dbReference>
<gene>
    <name evidence="9" type="ORF">QO014_000982</name>
</gene>
<keyword evidence="3" id="KW-1003">Cell membrane</keyword>
<dbReference type="Proteomes" id="UP001241603">
    <property type="component" value="Unassembled WGS sequence"/>
</dbReference>
<dbReference type="InterPro" id="IPR035906">
    <property type="entry name" value="MetI-like_sf"/>
</dbReference>
<dbReference type="CDD" id="cd06261">
    <property type="entry name" value="TM_PBP2"/>
    <property type="match status" value="1"/>
</dbReference>
<evidence type="ECO:0000313" key="10">
    <source>
        <dbReference type="Proteomes" id="UP001241603"/>
    </source>
</evidence>
<feature type="transmembrane region" description="Helical" evidence="7">
    <location>
        <begin position="107"/>
        <end position="132"/>
    </location>
</feature>
<keyword evidence="5 7" id="KW-1133">Transmembrane helix</keyword>
<feature type="transmembrane region" description="Helical" evidence="7">
    <location>
        <begin position="79"/>
        <end position="100"/>
    </location>
</feature>
<feature type="transmembrane region" description="Helical" evidence="7">
    <location>
        <begin position="234"/>
        <end position="255"/>
    </location>
</feature>
<accession>A0ABU0H2S5</accession>
<sequence length="272" mass="29802">MSIAAETPVVPKVNLLNRLLAMVPPALWSVIVLVVVWELAVKVAEIPNYVLPAPSAILVEFGAYWHRLLPNAMVTAGEVVFGFLCAVLIGVPLSVFITYSRFMERSIYPLIVASQTVPKVAIAPLLLTWFGYGLAPKIVIVVLLSFFPIVINSVMGLKSASREMIYLARSMGASGWQQFWKFRLPQALPSMFAGFKLATVLSVIGAIVAEFIGADKGLGYLILVAGSSFNITRQFAAIILITIIGIVFFMVIERLERVVIPWRHRGPSETDA</sequence>
<keyword evidence="4 7" id="KW-0812">Transmembrane</keyword>